<keyword evidence="6" id="KW-1185">Reference proteome</keyword>
<dbReference type="VEuPathDB" id="ToxoDB:cyc_04376"/>
<accession>A0A1D3CSK0</accession>
<dbReference type="Gene3D" id="3.90.1720.30">
    <property type="entry name" value="PPPDE domains"/>
    <property type="match status" value="1"/>
</dbReference>
<comment type="caution">
    <text evidence="5">The sequence shown here is derived from an EMBL/GenBank/DDBJ whole genome shotgun (WGS) entry which is preliminary data.</text>
</comment>
<organism evidence="5 6">
    <name type="scientific">Cyclospora cayetanensis</name>
    <dbReference type="NCBI Taxonomy" id="88456"/>
    <lineage>
        <taxon>Eukaryota</taxon>
        <taxon>Sar</taxon>
        <taxon>Alveolata</taxon>
        <taxon>Apicomplexa</taxon>
        <taxon>Conoidasida</taxon>
        <taxon>Coccidia</taxon>
        <taxon>Eucoccidiorida</taxon>
        <taxon>Eimeriorina</taxon>
        <taxon>Eimeriidae</taxon>
        <taxon>Cyclospora</taxon>
    </lineage>
</organism>
<evidence type="ECO:0000256" key="3">
    <source>
        <dbReference type="ARBA" id="ARBA00022801"/>
    </source>
</evidence>
<dbReference type="Pfam" id="PF05903">
    <property type="entry name" value="Peptidase_C97"/>
    <property type="match status" value="1"/>
</dbReference>
<comment type="similarity">
    <text evidence="1">Belongs to the DeSI family.</text>
</comment>
<evidence type="ECO:0000256" key="2">
    <source>
        <dbReference type="ARBA" id="ARBA00022670"/>
    </source>
</evidence>
<evidence type="ECO:0000313" key="6">
    <source>
        <dbReference type="Proteomes" id="UP000095192"/>
    </source>
</evidence>
<dbReference type="InterPro" id="IPR008580">
    <property type="entry name" value="PPPDE_dom"/>
</dbReference>
<dbReference type="InterPro" id="IPR042266">
    <property type="entry name" value="PPPDE_sf"/>
</dbReference>
<dbReference type="GO" id="GO:0101005">
    <property type="term" value="F:deubiquitinase activity"/>
    <property type="evidence" value="ECO:0007669"/>
    <property type="project" value="TreeGrafter"/>
</dbReference>
<dbReference type="InParanoid" id="A0A1D3CSK0"/>
<evidence type="ECO:0000313" key="5">
    <source>
        <dbReference type="EMBL" id="OEH74166.1"/>
    </source>
</evidence>
<gene>
    <name evidence="5" type="ORF">cyc_04376</name>
</gene>
<name>A0A1D3CSK0_9EIME</name>
<protein>
    <recommendedName>
        <fullName evidence="4">PPPDE domain-containing protein</fullName>
    </recommendedName>
</protein>
<dbReference type="EMBL" id="JROU02002101">
    <property type="protein sequence ID" value="OEH74166.1"/>
    <property type="molecule type" value="Genomic_DNA"/>
</dbReference>
<dbReference type="AlphaFoldDB" id="A0A1D3CSK0"/>
<dbReference type="PANTHER" id="PTHR12378:SF80">
    <property type="entry name" value="IP06716P-RELATED"/>
    <property type="match status" value="1"/>
</dbReference>
<reference evidence="5 6" key="1">
    <citation type="journal article" date="2016" name="BMC Genomics">
        <title>Comparative genomics reveals Cyclospora cayetanensis possesses coccidia-like metabolism and invasion components but unique surface antigens.</title>
        <authorList>
            <person name="Liu S."/>
            <person name="Wang L."/>
            <person name="Zheng H."/>
            <person name="Xu Z."/>
            <person name="Roellig D.M."/>
            <person name="Li N."/>
            <person name="Frace M.A."/>
            <person name="Tang K."/>
            <person name="Arrowood M.J."/>
            <person name="Moss D.M."/>
            <person name="Zhang L."/>
            <person name="Feng Y."/>
            <person name="Xiao L."/>
        </authorList>
    </citation>
    <scope>NUCLEOTIDE SEQUENCE [LARGE SCALE GENOMIC DNA]</scope>
    <source>
        <strain evidence="5 6">CHN_HEN01</strain>
    </source>
</reference>
<keyword evidence="2" id="KW-0645">Protease</keyword>
<dbReference type="GO" id="GO:0016579">
    <property type="term" value="P:protein deubiquitination"/>
    <property type="evidence" value="ECO:0007669"/>
    <property type="project" value="TreeGrafter"/>
</dbReference>
<keyword evidence="3" id="KW-0378">Hydrolase</keyword>
<evidence type="ECO:0000256" key="1">
    <source>
        <dbReference type="ARBA" id="ARBA00008140"/>
    </source>
</evidence>
<evidence type="ECO:0000259" key="4">
    <source>
        <dbReference type="PROSITE" id="PS51858"/>
    </source>
</evidence>
<proteinExistence type="inferred from homology"/>
<dbReference type="Proteomes" id="UP000095192">
    <property type="component" value="Unassembled WGS sequence"/>
</dbReference>
<sequence length="225" mass="24235">MPGTDVFLNVYKINGSPDWCAPCGLYHTSVQIGELEYSFGEGVGVTYSTHNPRVDGVHGFLDGTYEYSLHMGVSTLSALELSNVISTLQRVFQGNKYDLINRNCNHFSDTLLKAVVNKGIPSYINRASRYGNWLSCLLPDAWRGPSEEGGPPASDMPSSICGVFGGNGQRLGEGRSGSGIGEAGYRILGQLLKISDCLKPSTLVRDERIMDGTLANGIPVARDAL</sequence>
<dbReference type="SMART" id="SM01179">
    <property type="entry name" value="DUF862"/>
    <property type="match status" value="1"/>
</dbReference>
<dbReference type="PANTHER" id="PTHR12378">
    <property type="entry name" value="DESUMOYLATING ISOPEPTIDASE"/>
    <property type="match status" value="1"/>
</dbReference>
<dbReference type="GO" id="GO:0006508">
    <property type="term" value="P:proteolysis"/>
    <property type="evidence" value="ECO:0007669"/>
    <property type="project" value="UniProtKB-KW"/>
</dbReference>
<dbReference type="PROSITE" id="PS51858">
    <property type="entry name" value="PPPDE"/>
    <property type="match status" value="1"/>
</dbReference>
<feature type="domain" description="PPPDE" evidence="4">
    <location>
        <begin position="4"/>
        <end position="142"/>
    </location>
</feature>
<dbReference type="FunCoup" id="A0A1D3CSK0">
    <property type="interactions" value="138"/>
</dbReference>